<evidence type="ECO:0000313" key="1">
    <source>
        <dbReference type="EMBL" id="KAI2383954.1"/>
    </source>
</evidence>
<proteinExistence type="predicted"/>
<comment type="caution">
    <text evidence="1">The sequence shown here is derived from an EMBL/GenBank/DDBJ whole genome shotgun (WGS) entry which is preliminary data.</text>
</comment>
<reference evidence="1" key="1">
    <citation type="journal article" date="2022" name="bioRxiv">
        <title>Population genetic analysis of Ophidiomyces ophidiicola, the causative agent of snake fungal disease, indicates recent introductions to the USA.</title>
        <authorList>
            <person name="Ladner J.T."/>
            <person name="Palmer J.M."/>
            <person name="Ettinger C.L."/>
            <person name="Stajich J.E."/>
            <person name="Farrell T.M."/>
            <person name="Glorioso B.M."/>
            <person name="Lawson B."/>
            <person name="Price S.J."/>
            <person name="Stengle A.G."/>
            <person name="Grear D.A."/>
            <person name="Lorch J.M."/>
        </authorList>
    </citation>
    <scope>NUCLEOTIDE SEQUENCE</scope>
    <source>
        <strain evidence="1">NWHC 24266-5</strain>
    </source>
</reference>
<sequence length="534" mass="57357">MGVDEVEMNTPGHASKGPLPGTVHDAEDMRRMGKLQQLNRVYSTVTLAGYAVILGLTWPFSLLQLTTGSSTSALSLTNGGPAGAIWVYLGRLFFMADGPSEPTAGGQYHWVAVFAPKKWRKIASYIVGWMCALGWQTAVPAPANVGGATIQALAVVASDSYTPKPWHVVVLTIAICTLAVLFNTFFARKMPGIEGLVFALYILEFFAIFIVLLVMGERSSAKEVFTIFQDNAGWGSIGSACFVGMSGPVITMIGSDSAVHLAEELKDASRHLPRAMLMTAGVNYLVGFMVLLASMFVVGDVQKVLETPTGAPWVQIILNATQSRIPTLIFMALIIFFLVFCAINANTTSSRQLFAFARDGGLPCSEWISHVSSSKHVPANAVFLTWFIGCLIALIPLGSSEAFLNIQSIAITALLASYIIAILCRLHNRNFGSVYGNLSRPPVFFLGKLGGNIINIVALGFLICFLVSATFPIAPHPTPKSMNWSSLALGSTVIVALIAYIVRGHKYLGPDVVVPADDSDKVTVDKKDSKPFIS</sequence>
<organism evidence="1">
    <name type="scientific">Ophidiomyces ophidiicola</name>
    <dbReference type="NCBI Taxonomy" id="1387563"/>
    <lineage>
        <taxon>Eukaryota</taxon>
        <taxon>Fungi</taxon>
        <taxon>Dikarya</taxon>
        <taxon>Ascomycota</taxon>
        <taxon>Pezizomycotina</taxon>
        <taxon>Eurotiomycetes</taxon>
        <taxon>Eurotiomycetidae</taxon>
        <taxon>Onygenales</taxon>
        <taxon>Onygenaceae</taxon>
        <taxon>Ophidiomyces</taxon>
    </lineage>
</organism>
<accession>A0ACB8USI0</accession>
<gene>
    <name evidence="1" type="ORF">LOY88_004951</name>
</gene>
<name>A0ACB8USI0_9EURO</name>
<dbReference type="EMBL" id="JALBCA010000081">
    <property type="protein sequence ID" value="KAI2383954.1"/>
    <property type="molecule type" value="Genomic_DNA"/>
</dbReference>
<protein>
    <submittedName>
        <fullName evidence="1">Uncharacterized protein</fullName>
    </submittedName>
</protein>